<dbReference type="Proteomes" id="UP000222788">
    <property type="component" value="Unassembled WGS sequence"/>
</dbReference>
<dbReference type="Gene3D" id="3.90.1300.10">
    <property type="entry name" value="Amidase signature (AS) domain"/>
    <property type="match status" value="1"/>
</dbReference>
<dbReference type="EMBL" id="APWK03000014">
    <property type="protein sequence ID" value="PHH55182.1"/>
    <property type="molecule type" value="Genomic_DNA"/>
</dbReference>
<reference evidence="3 4" key="2">
    <citation type="journal article" date="2013" name="IMA Fungus">
        <title>IMA Genome-F 1: Ceratocystis fimbriata: Draft nuclear genome sequence for the plant pathogen, Ceratocystis fimbriata.</title>
        <authorList>
            <person name="Wilken P.M."/>
            <person name="Steenkamp E.T."/>
            <person name="Wingfield M.J."/>
            <person name="de Beer Z.W."/>
            <person name="Wingfield B.D."/>
        </authorList>
    </citation>
    <scope>NUCLEOTIDE SEQUENCE [LARGE SCALE GENOMIC DNA]</scope>
    <source>
        <strain evidence="3 4">CBS 114723</strain>
    </source>
</reference>
<evidence type="ECO:0000259" key="2">
    <source>
        <dbReference type="Pfam" id="PF01425"/>
    </source>
</evidence>
<dbReference type="InterPro" id="IPR020556">
    <property type="entry name" value="Amidase_CS"/>
</dbReference>
<keyword evidence="4" id="KW-1185">Reference proteome</keyword>
<proteinExistence type="inferred from homology"/>
<accession>A0A2C5XFY0</accession>
<dbReference type="InterPro" id="IPR000120">
    <property type="entry name" value="Amidase"/>
</dbReference>
<organism evidence="3 4">
    <name type="scientific">Ceratocystis fimbriata CBS 114723</name>
    <dbReference type="NCBI Taxonomy" id="1035309"/>
    <lineage>
        <taxon>Eukaryota</taxon>
        <taxon>Fungi</taxon>
        <taxon>Dikarya</taxon>
        <taxon>Ascomycota</taxon>
        <taxon>Pezizomycotina</taxon>
        <taxon>Sordariomycetes</taxon>
        <taxon>Hypocreomycetidae</taxon>
        <taxon>Microascales</taxon>
        <taxon>Ceratocystidaceae</taxon>
        <taxon>Ceratocystis</taxon>
    </lineage>
</organism>
<protein>
    <submittedName>
        <fullName evidence="3">Fatty acid amide hydrolase</fullName>
    </submittedName>
</protein>
<gene>
    <name evidence="3" type="primary">FAAH_0</name>
    <name evidence="3" type="ORF">CFIMG_000057RA</name>
</gene>
<keyword evidence="3" id="KW-0378">Hydrolase</keyword>
<name>A0A2C5XFY0_9PEZI</name>
<dbReference type="GO" id="GO:0016787">
    <property type="term" value="F:hydrolase activity"/>
    <property type="evidence" value="ECO:0007669"/>
    <property type="project" value="UniProtKB-KW"/>
</dbReference>
<feature type="domain" description="Amidase" evidence="2">
    <location>
        <begin position="156"/>
        <end position="574"/>
    </location>
</feature>
<dbReference type="AlphaFoldDB" id="A0A2C5XFY0"/>
<reference evidence="3 4" key="1">
    <citation type="journal article" date="2013" name="Fungal Biol.">
        <title>Analysis of microsatellite markers in the genome of the plant pathogen Ceratocystis fimbriata.</title>
        <authorList>
            <person name="Simpson M.C."/>
            <person name="Wilken P.M."/>
            <person name="Coetzee M.P."/>
            <person name="Wingfield M.J."/>
            <person name="Wingfield B.D."/>
        </authorList>
    </citation>
    <scope>NUCLEOTIDE SEQUENCE [LARGE SCALE GENOMIC DNA]</scope>
    <source>
        <strain evidence="3 4">CBS 114723</strain>
    </source>
</reference>
<dbReference type="OrthoDB" id="421993at2759"/>
<evidence type="ECO:0000313" key="3">
    <source>
        <dbReference type="EMBL" id="PHH55182.1"/>
    </source>
</evidence>
<dbReference type="InterPro" id="IPR036928">
    <property type="entry name" value="AS_sf"/>
</dbReference>
<dbReference type="PANTHER" id="PTHR11895:SF67">
    <property type="entry name" value="AMIDASE DOMAIN-CONTAINING PROTEIN"/>
    <property type="match status" value="1"/>
</dbReference>
<dbReference type="InterPro" id="IPR023631">
    <property type="entry name" value="Amidase_dom"/>
</dbReference>
<comment type="similarity">
    <text evidence="1">Belongs to the amidase family.</text>
</comment>
<evidence type="ECO:0000313" key="4">
    <source>
        <dbReference type="Proteomes" id="UP000222788"/>
    </source>
</evidence>
<dbReference type="PANTHER" id="PTHR11895">
    <property type="entry name" value="TRANSAMIDASE"/>
    <property type="match status" value="1"/>
</dbReference>
<dbReference type="Pfam" id="PF01425">
    <property type="entry name" value="Amidase"/>
    <property type="match status" value="1"/>
</dbReference>
<evidence type="ECO:0000256" key="1">
    <source>
        <dbReference type="ARBA" id="ARBA00009199"/>
    </source>
</evidence>
<comment type="caution">
    <text evidence="3">The sequence shown here is derived from an EMBL/GenBank/DDBJ whole genome shotgun (WGS) entry which is preliminary data.</text>
</comment>
<dbReference type="PROSITE" id="PS00571">
    <property type="entry name" value="AMIDASES"/>
    <property type="match status" value="1"/>
</dbReference>
<dbReference type="STRING" id="1035309.A0A2C5XFY0"/>
<dbReference type="SUPFAM" id="SSF75304">
    <property type="entry name" value="Amidase signature (AS) enzymes"/>
    <property type="match status" value="1"/>
</dbReference>
<sequence length="615" mass="66413">MQPPSEPMRKRFINYPEPLEVTRHVPPVAQVKKNPVLVGIVLLISAKLMEWLGVLRRHIWNNTGFNRLNKLDETLLDYEPRYEPTVIPLESEEIAKGAAAPLENEILPRVKSGYYSASDFHRMYLAGEITPTAVAKALLPLIRRDTTPQGPHSLAWFDSQVDRVLAAAEASTQRYRSGCPLGPLDGVPTAVKDEYDLEGYTTCLGSPNDYTSPPESGVPAVSWCALKLQESGAVILGKTSMHEFGLDTTGNNPHYGTPRNPYNSSYYTGGSSSGSAYVVAAGLVPMALGSDGGGSIRIPSSFCGVYGLKPSHNRLSFRPGPNHAITCAVNGPIASDMASLVAMFETVSVPHPGSSFSPMARFTMSPAIPDAKLIGIDETWNALADPANRQLCDAMVARLVAEKGYTVVPIRIPYATDGQIAHALTVLTDAATLLPEYQNLSAPNRILLALGRTSSAVDYLMAQKLRGLLMQHLAHLWKKHPGLMIASPVTGCAGWPIRSETELKHGLNDGDTTLVSMQYTWLANFCGLPAISLPAGYVVPEGEVDAGRVADEHTLGKIPVGFMCAGEWGSEHALMRLGFDVEDLFAKTRTRAQAWEDVVQLAKEEMGGSGVLVDV</sequence>